<dbReference type="EMBL" id="ML977619">
    <property type="protein sequence ID" value="KAF1996925.1"/>
    <property type="molecule type" value="Genomic_DNA"/>
</dbReference>
<protein>
    <submittedName>
        <fullName evidence="1">Uncharacterized protein</fullName>
    </submittedName>
</protein>
<dbReference type="Proteomes" id="UP000799779">
    <property type="component" value="Unassembled WGS sequence"/>
</dbReference>
<evidence type="ECO:0000313" key="1">
    <source>
        <dbReference type="EMBL" id="KAF1996925.1"/>
    </source>
</evidence>
<proteinExistence type="predicted"/>
<accession>A0A6A5WCR3</accession>
<dbReference type="OrthoDB" id="3711359at2759"/>
<sequence>MATNQVMQQSPFFTQLNSDVRHMIYDIILYDKTLPIECAGFIQSCRTAYEEMTPVVLKHLDAFLRKREQVITDFGLYDIQLPPPFKPSDPLSSVWEIEIGVSVDLLRDLQRVDLGDGPGQYEYTLFTIFGLPFNKVTLTHVGQWKYVAGNYGRDQNPNIIAGIYTFMRLLVKNINDSTSSRKTQKFYDVPEHLIPLPRIRTKEIVFKWDLLYFWPAQKDPAKMFRRGIEFDQGKSRCESPYRAAHYLSPVREEVFTEDALLGQVSLRSEGRWQKGTFQKSKLTTLVGWFEKGTRGFKIQGGVDGERLMDWDRGIQELWATWFE</sequence>
<keyword evidence="2" id="KW-1185">Reference proteome</keyword>
<name>A0A6A5WCR3_9PLEO</name>
<dbReference type="AlphaFoldDB" id="A0A6A5WCR3"/>
<organism evidence="1 2">
    <name type="scientific">Amniculicola lignicola CBS 123094</name>
    <dbReference type="NCBI Taxonomy" id="1392246"/>
    <lineage>
        <taxon>Eukaryota</taxon>
        <taxon>Fungi</taxon>
        <taxon>Dikarya</taxon>
        <taxon>Ascomycota</taxon>
        <taxon>Pezizomycotina</taxon>
        <taxon>Dothideomycetes</taxon>
        <taxon>Pleosporomycetidae</taxon>
        <taxon>Pleosporales</taxon>
        <taxon>Amniculicolaceae</taxon>
        <taxon>Amniculicola</taxon>
    </lineage>
</organism>
<gene>
    <name evidence="1" type="ORF">P154DRAFT_622860</name>
</gene>
<evidence type="ECO:0000313" key="2">
    <source>
        <dbReference type="Proteomes" id="UP000799779"/>
    </source>
</evidence>
<reference evidence="1" key="1">
    <citation type="journal article" date="2020" name="Stud. Mycol.">
        <title>101 Dothideomycetes genomes: a test case for predicting lifestyles and emergence of pathogens.</title>
        <authorList>
            <person name="Haridas S."/>
            <person name="Albert R."/>
            <person name="Binder M."/>
            <person name="Bloem J."/>
            <person name="Labutti K."/>
            <person name="Salamov A."/>
            <person name="Andreopoulos B."/>
            <person name="Baker S."/>
            <person name="Barry K."/>
            <person name="Bills G."/>
            <person name="Bluhm B."/>
            <person name="Cannon C."/>
            <person name="Castanera R."/>
            <person name="Culley D."/>
            <person name="Daum C."/>
            <person name="Ezra D."/>
            <person name="Gonzalez J."/>
            <person name="Henrissat B."/>
            <person name="Kuo A."/>
            <person name="Liang C."/>
            <person name="Lipzen A."/>
            <person name="Lutzoni F."/>
            <person name="Magnuson J."/>
            <person name="Mondo S."/>
            <person name="Nolan M."/>
            <person name="Ohm R."/>
            <person name="Pangilinan J."/>
            <person name="Park H.-J."/>
            <person name="Ramirez L."/>
            <person name="Alfaro M."/>
            <person name="Sun H."/>
            <person name="Tritt A."/>
            <person name="Yoshinaga Y."/>
            <person name="Zwiers L.-H."/>
            <person name="Turgeon B."/>
            <person name="Goodwin S."/>
            <person name="Spatafora J."/>
            <person name="Crous P."/>
            <person name="Grigoriev I."/>
        </authorList>
    </citation>
    <scope>NUCLEOTIDE SEQUENCE</scope>
    <source>
        <strain evidence="1">CBS 123094</strain>
    </source>
</reference>